<dbReference type="Proteomes" id="UP001470230">
    <property type="component" value="Unassembled WGS sequence"/>
</dbReference>
<evidence type="ECO:0000259" key="7">
    <source>
        <dbReference type="Pfam" id="PF21317"/>
    </source>
</evidence>
<evidence type="ECO:0000313" key="10">
    <source>
        <dbReference type="Proteomes" id="UP001470230"/>
    </source>
</evidence>
<keyword evidence="2" id="KW-0378">Hydrolase</keyword>
<dbReference type="EMBL" id="JAPFFF010000006">
    <property type="protein sequence ID" value="KAK8887826.1"/>
    <property type="molecule type" value="Genomic_DNA"/>
</dbReference>
<dbReference type="InterPro" id="IPR031330">
    <property type="entry name" value="Gly_Hdrlase_35_cat"/>
</dbReference>
<dbReference type="PIRSF" id="PIRSF006336">
    <property type="entry name" value="B-gal"/>
    <property type="match status" value="1"/>
</dbReference>
<dbReference type="SUPFAM" id="SSF51445">
    <property type="entry name" value="(Trans)glycosidases"/>
    <property type="match status" value="1"/>
</dbReference>
<dbReference type="Pfam" id="PF21467">
    <property type="entry name" value="BetaGal_gal-bd"/>
    <property type="match status" value="1"/>
</dbReference>
<feature type="chain" id="PRO_5046027218" evidence="5">
    <location>
        <begin position="20"/>
        <end position="595"/>
    </location>
</feature>
<organism evidence="9 10">
    <name type="scientific">Tritrichomonas musculus</name>
    <dbReference type="NCBI Taxonomy" id="1915356"/>
    <lineage>
        <taxon>Eukaryota</taxon>
        <taxon>Metamonada</taxon>
        <taxon>Parabasalia</taxon>
        <taxon>Tritrichomonadida</taxon>
        <taxon>Tritrichomonadidae</taxon>
        <taxon>Tritrichomonas</taxon>
    </lineage>
</organism>
<sequence>MLFLLISVVFAKRTFKIEGDDFMMDGKPFRYISGSFHYFRQQPNQWESTLKKMANAGLNTVQTYVAWNLHEPKKGKYNFDGIANLDHFLDLCEKLGLYVILRPGPYICAEWEFGGIPYWIYRDNPGILRSSDPVYLGHVTDWLTYLYKRISKHMYHNGGNIIMVQIENEYGAYFACDKLYLTTLCDLAQKYLGSETVLFTVDNPFTFMVTCGAIPERAHVGIDFGTGVDPKGPMEIMKKYNGHGPYINPEYYTGWMDHWQEEHHKVSAEEVSAYLDQQLSLNFSVNFYMFFGGTNYGFMNGANGDILIYLSDVTSYDYNAPLSEAGDMTYKYQVLRETIRKYNPDIPEYDVSNTTKKSYGKVTFTEGVSLYDALPNIGTQTKTSEYPLSFEDLDQPYGYVLYQTTTNSSGKFDCNDVHDYINVLSNKKLVHSYLRFRDRVVEVESGDIDILVENSGRVNAGWNFIDKKGLNNNATVNGEILKNWKMTSIPLDTVKNIKFNKKEGDLPVHVPAFYKGTFKVDEVGDTFLNPDGFNKGVAFINGYHIGRYWVKKPQLTLYVPQDILKKGDNEIIIFENGDIGSVPTMKFDDHPQIDI</sequence>
<dbReference type="Pfam" id="PF21317">
    <property type="entry name" value="BetaGal_ABD_1"/>
    <property type="match status" value="1"/>
</dbReference>
<comment type="similarity">
    <text evidence="1 4">Belongs to the glycosyl hydrolase 35 family.</text>
</comment>
<evidence type="ECO:0000256" key="3">
    <source>
        <dbReference type="ARBA" id="ARBA00023295"/>
    </source>
</evidence>
<dbReference type="InterPro" id="IPR001944">
    <property type="entry name" value="Glycoside_Hdrlase_35"/>
</dbReference>
<feature type="signal peptide" evidence="5">
    <location>
        <begin position="1"/>
        <end position="19"/>
    </location>
</feature>
<dbReference type="PRINTS" id="PR00742">
    <property type="entry name" value="GLHYDRLASE35"/>
</dbReference>
<evidence type="ECO:0000259" key="8">
    <source>
        <dbReference type="Pfam" id="PF21467"/>
    </source>
</evidence>
<accession>A0ABR2KAP3</accession>
<dbReference type="Gene3D" id="2.60.120.260">
    <property type="entry name" value="Galactose-binding domain-like"/>
    <property type="match status" value="2"/>
</dbReference>
<comment type="caution">
    <text evidence="9">The sequence shown here is derived from an EMBL/GenBank/DDBJ whole genome shotgun (WGS) entry which is preliminary data.</text>
</comment>
<evidence type="ECO:0000256" key="5">
    <source>
        <dbReference type="SAM" id="SignalP"/>
    </source>
</evidence>
<dbReference type="InterPro" id="IPR026283">
    <property type="entry name" value="B-gal_1-like"/>
</dbReference>
<evidence type="ECO:0000256" key="1">
    <source>
        <dbReference type="ARBA" id="ARBA00009809"/>
    </source>
</evidence>
<feature type="domain" description="Beta-galactosidase galactose-binding" evidence="8">
    <location>
        <begin position="511"/>
        <end position="569"/>
    </location>
</feature>
<evidence type="ECO:0000259" key="6">
    <source>
        <dbReference type="Pfam" id="PF01301"/>
    </source>
</evidence>
<dbReference type="Gene3D" id="3.20.20.80">
    <property type="entry name" value="Glycosidases"/>
    <property type="match status" value="1"/>
</dbReference>
<dbReference type="InterPro" id="IPR048913">
    <property type="entry name" value="BetaGal_gal-bd"/>
</dbReference>
<keyword evidence="10" id="KW-1185">Reference proteome</keyword>
<dbReference type="Pfam" id="PF01301">
    <property type="entry name" value="Glyco_hydro_35"/>
    <property type="match status" value="1"/>
</dbReference>
<dbReference type="SUPFAM" id="SSF49785">
    <property type="entry name" value="Galactose-binding domain-like"/>
    <property type="match status" value="1"/>
</dbReference>
<gene>
    <name evidence="9" type="ORF">M9Y10_038883</name>
</gene>
<feature type="domain" description="Beta-galactosidase 1-like first all-beta" evidence="7">
    <location>
        <begin position="387"/>
        <end position="489"/>
    </location>
</feature>
<evidence type="ECO:0000313" key="9">
    <source>
        <dbReference type="EMBL" id="KAK8887826.1"/>
    </source>
</evidence>
<dbReference type="InterPro" id="IPR008979">
    <property type="entry name" value="Galactose-bd-like_sf"/>
</dbReference>
<keyword evidence="5" id="KW-0732">Signal</keyword>
<name>A0ABR2KAP3_9EUKA</name>
<proteinExistence type="inferred from homology"/>
<evidence type="ECO:0000256" key="2">
    <source>
        <dbReference type="ARBA" id="ARBA00022801"/>
    </source>
</evidence>
<reference evidence="9 10" key="1">
    <citation type="submission" date="2024-04" db="EMBL/GenBank/DDBJ databases">
        <title>Tritrichomonas musculus Genome.</title>
        <authorList>
            <person name="Alves-Ferreira E."/>
            <person name="Grigg M."/>
            <person name="Lorenzi H."/>
            <person name="Galac M."/>
        </authorList>
    </citation>
    <scope>NUCLEOTIDE SEQUENCE [LARGE SCALE GENOMIC DNA]</scope>
    <source>
        <strain evidence="9 10">EAF2021</strain>
    </source>
</reference>
<keyword evidence="3" id="KW-0326">Glycosidase</keyword>
<dbReference type="InterPro" id="IPR017853">
    <property type="entry name" value="GH"/>
</dbReference>
<dbReference type="InterPro" id="IPR048912">
    <property type="entry name" value="BetaGal1-like_ABD1"/>
</dbReference>
<protein>
    <submittedName>
        <fullName evidence="9">Beta-galactosidase-1-like protein</fullName>
    </submittedName>
</protein>
<evidence type="ECO:0000256" key="4">
    <source>
        <dbReference type="RuleBase" id="RU003679"/>
    </source>
</evidence>
<dbReference type="PANTHER" id="PTHR23421">
    <property type="entry name" value="BETA-GALACTOSIDASE RELATED"/>
    <property type="match status" value="1"/>
</dbReference>
<feature type="domain" description="Glycoside hydrolase 35 catalytic" evidence="6">
    <location>
        <begin position="22"/>
        <end position="341"/>
    </location>
</feature>